<comment type="caution">
    <text evidence="9">The sequence shown here is derived from an EMBL/GenBank/DDBJ whole genome shotgun (WGS) entry which is preliminary data.</text>
</comment>
<evidence type="ECO:0000256" key="1">
    <source>
        <dbReference type="ARBA" id="ARBA00001933"/>
    </source>
</evidence>
<feature type="domain" description="Orn/DAP/Arg decarboxylase 2 C-terminal" evidence="7">
    <location>
        <begin position="77"/>
        <end position="341"/>
    </location>
</feature>
<evidence type="ECO:0000256" key="2">
    <source>
        <dbReference type="ARBA" id="ARBA00022793"/>
    </source>
</evidence>
<evidence type="ECO:0000256" key="3">
    <source>
        <dbReference type="ARBA" id="ARBA00022898"/>
    </source>
</evidence>
<dbReference type="InterPro" id="IPR022644">
    <property type="entry name" value="De-COase2_N"/>
</dbReference>
<dbReference type="EMBL" id="JBHRZH010000004">
    <property type="protein sequence ID" value="MFC3760050.1"/>
    <property type="molecule type" value="Genomic_DNA"/>
</dbReference>
<evidence type="ECO:0000256" key="6">
    <source>
        <dbReference type="RuleBase" id="RU003737"/>
    </source>
</evidence>
<dbReference type="Pfam" id="PF00278">
    <property type="entry name" value="Orn_DAP_Arg_deC"/>
    <property type="match status" value="1"/>
</dbReference>
<name>A0ABV7Y8Q9_9ACTN</name>
<protein>
    <submittedName>
        <fullName evidence="9">Diaminopimelate decarboxylase family protein</fullName>
    </submittedName>
</protein>
<evidence type="ECO:0000256" key="5">
    <source>
        <dbReference type="ARBA" id="ARBA00023239"/>
    </source>
</evidence>
<dbReference type="PRINTS" id="PR01181">
    <property type="entry name" value="DAPDCRBXLASE"/>
</dbReference>
<dbReference type="Pfam" id="PF02784">
    <property type="entry name" value="Orn_Arg_deC_N"/>
    <property type="match status" value="1"/>
</dbReference>
<dbReference type="InterPro" id="IPR009006">
    <property type="entry name" value="Ala_racemase/Decarboxylase_C"/>
</dbReference>
<dbReference type="PANTHER" id="PTHR43727">
    <property type="entry name" value="DIAMINOPIMELATE DECARBOXYLASE"/>
    <property type="match status" value="1"/>
</dbReference>
<evidence type="ECO:0000259" key="8">
    <source>
        <dbReference type="Pfam" id="PF02784"/>
    </source>
</evidence>
<dbReference type="InterPro" id="IPR029066">
    <property type="entry name" value="PLP-binding_barrel"/>
</dbReference>
<dbReference type="RefSeq" id="WP_205120124.1">
    <property type="nucleotide sequence ID" value="NZ_JAFBCM010000001.1"/>
</dbReference>
<feature type="domain" description="Orn/DAP/Arg decarboxylase 2 N-terminal" evidence="8">
    <location>
        <begin position="108"/>
        <end position="249"/>
    </location>
</feature>
<dbReference type="SUPFAM" id="SSF51419">
    <property type="entry name" value="PLP-binding barrel"/>
    <property type="match status" value="1"/>
</dbReference>
<comment type="similarity">
    <text evidence="6">Belongs to the Orn/Lys/Arg decarboxylase class-II family.</text>
</comment>
<dbReference type="PRINTS" id="PR01179">
    <property type="entry name" value="ODADCRBXLASE"/>
</dbReference>
<proteinExistence type="inferred from homology"/>
<keyword evidence="4" id="KW-0028">Amino-acid biosynthesis</keyword>
<evidence type="ECO:0000313" key="9">
    <source>
        <dbReference type="EMBL" id="MFC3760050.1"/>
    </source>
</evidence>
<dbReference type="Proteomes" id="UP001595699">
    <property type="component" value="Unassembled WGS sequence"/>
</dbReference>
<keyword evidence="2" id="KW-0210">Decarboxylase</keyword>
<keyword evidence="3" id="KW-0663">Pyridoxal phosphate</keyword>
<dbReference type="InterPro" id="IPR022643">
    <property type="entry name" value="De-COase2_C"/>
</dbReference>
<dbReference type="InterPro" id="IPR002986">
    <property type="entry name" value="DAP_deCOOHase_LysA"/>
</dbReference>
<dbReference type="Gene3D" id="3.20.20.10">
    <property type="entry name" value="Alanine racemase"/>
    <property type="match status" value="2"/>
</dbReference>
<sequence>MTRSRQDHVKLKVLPRHAVLASQAWILHLRCCGCTYTIRDGAPWPLTTEQGALGDLHVGGVSLVQLAERFGTAAYVVDEQDLRARCRWYKEAFPNAEIIYAAKAFWCVTPGVDPRTHAAINTGVVDQKFGLPWSGGAVHEAVRRIVEQPLLEFAGLHCHLGSQITDPTAFDQAIERVLTLAATLQGEYGAALADLDLGGGHPVRYEAEDPPFYLSTFADHVHRKVNEVCAKLRIDVPRLSLEPGRAIAARAGVTVYRLVSVKRLPNGRCYVAVDGGLGDNPRPALYQARYTVRSLSRADNSRMEPMSVVGRYCEAGDVIAHDVLLPTHTHPGDLLAVATTGAYHHSMASSYNLVGRPPVIAVNGGTAKVVVRRGTENDLMERDLG</sequence>
<keyword evidence="5" id="KW-0456">Lyase</keyword>
<dbReference type="SUPFAM" id="SSF50621">
    <property type="entry name" value="Alanine racemase C-terminal domain-like"/>
    <property type="match status" value="1"/>
</dbReference>
<dbReference type="Gene3D" id="2.40.37.10">
    <property type="entry name" value="Lyase, Ornithine Decarboxylase, Chain A, domain 1"/>
    <property type="match status" value="2"/>
</dbReference>
<accession>A0ABV7Y8Q9</accession>
<comment type="cofactor">
    <cofactor evidence="1">
        <name>pyridoxal 5'-phosphate</name>
        <dbReference type="ChEBI" id="CHEBI:597326"/>
    </cofactor>
</comment>
<gene>
    <name evidence="9" type="ORF">ACFOUW_04320</name>
</gene>
<keyword evidence="4" id="KW-0457">Lysine biosynthesis</keyword>
<keyword evidence="10" id="KW-1185">Reference proteome</keyword>
<evidence type="ECO:0000256" key="4">
    <source>
        <dbReference type="ARBA" id="ARBA00023154"/>
    </source>
</evidence>
<dbReference type="InterPro" id="IPR000183">
    <property type="entry name" value="Orn/DAP/Arg_de-COase"/>
</dbReference>
<evidence type="ECO:0000259" key="7">
    <source>
        <dbReference type="Pfam" id="PF00278"/>
    </source>
</evidence>
<organism evidence="9 10">
    <name type="scientific">Tenggerimyces flavus</name>
    <dbReference type="NCBI Taxonomy" id="1708749"/>
    <lineage>
        <taxon>Bacteria</taxon>
        <taxon>Bacillati</taxon>
        <taxon>Actinomycetota</taxon>
        <taxon>Actinomycetes</taxon>
        <taxon>Propionibacteriales</taxon>
        <taxon>Nocardioidaceae</taxon>
        <taxon>Tenggerimyces</taxon>
    </lineage>
</organism>
<reference evidence="10" key="1">
    <citation type="journal article" date="2019" name="Int. J. Syst. Evol. Microbiol.">
        <title>The Global Catalogue of Microorganisms (GCM) 10K type strain sequencing project: providing services to taxonomists for standard genome sequencing and annotation.</title>
        <authorList>
            <consortium name="The Broad Institute Genomics Platform"/>
            <consortium name="The Broad Institute Genome Sequencing Center for Infectious Disease"/>
            <person name="Wu L."/>
            <person name="Ma J."/>
        </authorList>
    </citation>
    <scope>NUCLEOTIDE SEQUENCE [LARGE SCALE GENOMIC DNA]</scope>
    <source>
        <strain evidence="10">CGMCC 4.7241</strain>
    </source>
</reference>
<evidence type="ECO:0000313" key="10">
    <source>
        <dbReference type="Proteomes" id="UP001595699"/>
    </source>
</evidence>
<dbReference type="PANTHER" id="PTHR43727:SF2">
    <property type="entry name" value="GROUP IV DECARBOXYLASE"/>
    <property type="match status" value="1"/>
</dbReference>